<sequence length="271" mass="30437">MKLWLGLCLLFATQVFSQTGVQLAKVYDAEPVDQYLVSEKLDGIRAIWDGERLVTRNGHPIVTPEGYTQGWPKLWLDGELWAGEGKFHLVQQTVLDNTPNTADWQQITYMVFDAPSAEDTFEQRAERYLAVILSLDSPTIRPISQHQVSDAAALYQWLDKVVAKGGEGLMLHRKDALHRSGRSDALLKLKPYMDAEARVIGHIPGKGKYEGKLGSLLVEMPDGKQFRIGTGFTDVERAQPPAIGDHVTYRYQGLTQNGIPRFASFIRVRQD</sequence>
<dbReference type="CDD" id="cd07896">
    <property type="entry name" value="Adenylation_kDNA_ligase_like"/>
    <property type="match status" value="1"/>
</dbReference>
<evidence type="ECO:0000256" key="2">
    <source>
        <dbReference type="ARBA" id="ARBA00022598"/>
    </source>
</evidence>
<dbReference type="GO" id="GO:0003910">
    <property type="term" value="F:DNA ligase (ATP) activity"/>
    <property type="evidence" value="ECO:0007669"/>
    <property type="project" value="UniProtKB-EC"/>
</dbReference>
<protein>
    <submittedName>
        <fullName evidence="10">DNA ligase</fullName>
        <ecNumber evidence="10">6.5.1.1</ecNumber>
    </submittedName>
</protein>
<feature type="domain" description="DNA ligase OB-like" evidence="9">
    <location>
        <begin position="204"/>
        <end position="269"/>
    </location>
</feature>
<organism evidence="10 11">
    <name type="scientific">Rhodanobacter aciditrophus</name>
    <dbReference type="NCBI Taxonomy" id="1623218"/>
    <lineage>
        <taxon>Bacteria</taxon>
        <taxon>Pseudomonadati</taxon>
        <taxon>Pseudomonadota</taxon>
        <taxon>Gammaproteobacteria</taxon>
        <taxon>Lysobacterales</taxon>
        <taxon>Rhodanobacteraceae</taxon>
        <taxon>Rhodanobacter</taxon>
    </lineage>
</organism>
<dbReference type="Pfam" id="PF01068">
    <property type="entry name" value="DNA_ligase_A_M"/>
    <property type="match status" value="1"/>
</dbReference>
<dbReference type="SUPFAM" id="SSF56091">
    <property type="entry name" value="DNA ligase/mRNA capping enzyme, catalytic domain"/>
    <property type="match status" value="1"/>
</dbReference>
<evidence type="ECO:0000259" key="9">
    <source>
        <dbReference type="Pfam" id="PF14743"/>
    </source>
</evidence>
<dbReference type="SUPFAM" id="SSF50249">
    <property type="entry name" value="Nucleic acid-binding proteins"/>
    <property type="match status" value="1"/>
</dbReference>
<dbReference type="EC" id="6.5.1.1" evidence="10"/>
<evidence type="ECO:0000256" key="7">
    <source>
        <dbReference type="SAM" id="SignalP"/>
    </source>
</evidence>
<feature type="domain" description="ATP-dependent DNA ligase family profile" evidence="8">
    <location>
        <begin position="33"/>
        <end position="190"/>
    </location>
</feature>
<keyword evidence="2 10" id="KW-0436">Ligase</keyword>
<dbReference type="InterPro" id="IPR012340">
    <property type="entry name" value="NA-bd_OB-fold"/>
</dbReference>
<dbReference type="NCBIfam" id="NF006592">
    <property type="entry name" value="PRK09125.1"/>
    <property type="match status" value="1"/>
</dbReference>
<evidence type="ECO:0000313" key="11">
    <source>
        <dbReference type="Proteomes" id="UP001597059"/>
    </source>
</evidence>
<gene>
    <name evidence="10" type="ORF">ACFQ45_11395</name>
</gene>
<dbReference type="Proteomes" id="UP001597059">
    <property type="component" value="Unassembled WGS sequence"/>
</dbReference>
<comment type="caution">
    <text evidence="10">The sequence shown here is derived from an EMBL/GenBank/DDBJ whole genome shotgun (WGS) entry which is preliminary data.</text>
</comment>
<dbReference type="Pfam" id="PF14743">
    <property type="entry name" value="DNA_ligase_OB_2"/>
    <property type="match status" value="1"/>
</dbReference>
<dbReference type="Gene3D" id="2.40.50.140">
    <property type="entry name" value="Nucleic acid-binding proteins"/>
    <property type="match status" value="1"/>
</dbReference>
<dbReference type="InterPro" id="IPR029319">
    <property type="entry name" value="DNA_ligase_OB"/>
</dbReference>
<comment type="catalytic activity">
    <reaction evidence="6">
        <text>ATP + (deoxyribonucleotide)n-3'-hydroxyl + 5'-phospho-(deoxyribonucleotide)m = (deoxyribonucleotide)n+m + AMP + diphosphate.</text>
        <dbReference type="EC" id="6.5.1.1"/>
    </reaction>
</comment>
<evidence type="ECO:0000256" key="4">
    <source>
        <dbReference type="ARBA" id="ARBA00022763"/>
    </source>
</evidence>
<comment type="cofactor">
    <cofactor evidence="1">
        <name>a divalent metal cation</name>
        <dbReference type="ChEBI" id="CHEBI:60240"/>
    </cofactor>
</comment>
<dbReference type="RefSeq" id="WP_377367761.1">
    <property type="nucleotide sequence ID" value="NZ_JBHTMN010000012.1"/>
</dbReference>
<dbReference type="PANTHER" id="PTHR47810">
    <property type="entry name" value="DNA LIGASE"/>
    <property type="match status" value="1"/>
</dbReference>
<dbReference type="InterPro" id="IPR012310">
    <property type="entry name" value="DNA_ligase_ATP-dep_cent"/>
</dbReference>
<keyword evidence="5" id="KW-0234">DNA repair</keyword>
<feature type="chain" id="PRO_5047030275" evidence="7">
    <location>
        <begin position="18"/>
        <end position="271"/>
    </location>
</feature>
<dbReference type="InterPro" id="IPR050326">
    <property type="entry name" value="NAD_dep_DNA_ligaseB"/>
</dbReference>
<evidence type="ECO:0000256" key="5">
    <source>
        <dbReference type="ARBA" id="ARBA00023204"/>
    </source>
</evidence>
<dbReference type="EMBL" id="JBHTMN010000012">
    <property type="protein sequence ID" value="MFD1383980.1"/>
    <property type="molecule type" value="Genomic_DNA"/>
</dbReference>
<reference evidence="11" key="1">
    <citation type="journal article" date="2019" name="Int. J. Syst. Evol. Microbiol.">
        <title>The Global Catalogue of Microorganisms (GCM) 10K type strain sequencing project: providing services to taxonomists for standard genome sequencing and annotation.</title>
        <authorList>
            <consortium name="The Broad Institute Genomics Platform"/>
            <consortium name="The Broad Institute Genome Sequencing Center for Infectious Disease"/>
            <person name="Wu L."/>
            <person name="Ma J."/>
        </authorList>
    </citation>
    <scope>NUCLEOTIDE SEQUENCE [LARGE SCALE GENOMIC DNA]</scope>
    <source>
        <strain evidence="11">JCM 30774</strain>
    </source>
</reference>
<proteinExistence type="predicted"/>
<accession>A0ABW4B5W3</accession>
<name>A0ABW4B5W3_9GAMM</name>
<keyword evidence="11" id="KW-1185">Reference proteome</keyword>
<keyword evidence="4" id="KW-0227">DNA damage</keyword>
<dbReference type="PANTHER" id="PTHR47810:SF1">
    <property type="entry name" value="DNA LIGASE B"/>
    <property type="match status" value="1"/>
</dbReference>
<feature type="signal peptide" evidence="7">
    <location>
        <begin position="1"/>
        <end position="17"/>
    </location>
</feature>
<dbReference type="CDD" id="cd08041">
    <property type="entry name" value="OBF_kDNA_ligase_like"/>
    <property type="match status" value="1"/>
</dbReference>
<dbReference type="Gene3D" id="3.30.1490.70">
    <property type="match status" value="1"/>
</dbReference>
<evidence type="ECO:0000259" key="8">
    <source>
        <dbReference type="Pfam" id="PF01068"/>
    </source>
</evidence>
<evidence type="ECO:0000256" key="6">
    <source>
        <dbReference type="ARBA" id="ARBA00034003"/>
    </source>
</evidence>
<keyword evidence="7" id="KW-0732">Signal</keyword>
<evidence type="ECO:0000256" key="3">
    <source>
        <dbReference type="ARBA" id="ARBA00022705"/>
    </source>
</evidence>
<keyword evidence="3" id="KW-0235">DNA replication</keyword>
<evidence type="ECO:0000313" key="10">
    <source>
        <dbReference type="EMBL" id="MFD1383980.1"/>
    </source>
</evidence>
<dbReference type="Gene3D" id="3.30.470.30">
    <property type="entry name" value="DNA ligase/mRNA capping enzyme"/>
    <property type="match status" value="1"/>
</dbReference>
<evidence type="ECO:0000256" key="1">
    <source>
        <dbReference type="ARBA" id="ARBA00001968"/>
    </source>
</evidence>